<feature type="region of interest" description="Disordered" evidence="1">
    <location>
        <begin position="127"/>
        <end position="208"/>
    </location>
</feature>
<organism evidence="2 3">
    <name type="scientific">Nocardiopsis ansamitocini</name>
    <dbReference type="NCBI Taxonomy" id="1670832"/>
    <lineage>
        <taxon>Bacteria</taxon>
        <taxon>Bacillati</taxon>
        <taxon>Actinomycetota</taxon>
        <taxon>Actinomycetes</taxon>
        <taxon>Streptosporangiales</taxon>
        <taxon>Nocardiopsidaceae</taxon>
        <taxon>Nocardiopsis</taxon>
    </lineage>
</organism>
<protein>
    <submittedName>
        <fullName evidence="2">Uncharacterized protein</fullName>
    </submittedName>
</protein>
<proteinExistence type="predicted"/>
<dbReference type="Proteomes" id="UP001165092">
    <property type="component" value="Unassembled WGS sequence"/>
</dbReference>
<name>A0A9W6PBA7_9ACTN</name>
<keyword evidence="3" id="KW-1185">Reference proteome</keyword>
<feature type="compositionally biased region" description="Basic residues" evidence="1">
    <location>
        <begin position="196"/>
        <end position="208"/>
    </location>
</feature>
<comment type="caution">
    <text evidence="2">The sequence shown here is derived from an EMBL/GenBank/DDBJ whole genome shotgun (WGS) entry which is preliminary data.</text>
</comment>
<accession>A0A9W6PBA7</accession>
<dbReference type="EMBL" id="BSQG01000018">
    <property type="protein sequence ID" value="GLU50520.1"/>
    <property type="molecule type" value="Genomic_DNA"/>
</dbReference>
<evidence type="ECO:0000313" key="2">
    <source>
        <dbReference type="EMBL" id="GLU50520.1"/>
    </source>
</evidence>
<feature type="compositionally biased region" description="Pro residues" evidence="1">
    <location>
        <begin position="186"/>
        <end position="195"/>
    </location>
</feature>
<gene>
    <name evidence="2" type="ORF">Nans01_48710</name>
</gene>
<reference evidence="2" key="1">
    <citation type="submission" date="2023-02" db="EMBL/GenBank/DDBJ databases">
        <title>Nocardiopsis ansamitocini NBRC 112285.</title>
        <authorList>
            <person name="Ichikawa N."/>
            <person name="Sato H."/>
            <person name="Tonouchi N."/>
        </authorList>
    </citation>
    <scope>NUCLEOTIDE SEQUENCE</scope>
    <source>
        <strain evidence="2">NBRC 112285</strain>
    </source>
</reference>
<evidence type="ECO:0000256" key="1">
    <source>
        <dbReference type="SAM" id="MobiDB-lite"/>
    </source>
</evidence>
<feature type="region of interest" description="Disordered" evidence="1">
    <location>
        <begin position="1"/>
        <end position="20"/>
    </location>
</feature>
<dbReference type="RefSeq" id="WP_285762062.1">
    <property type="nucleotide sequence ID" value="NZ_BSQG01000018.1"/>
</dbReference>
<sequence>MSTASTASRPVPFRAEDDPLRARLAEGVRAILAAPHGHRFAHPVTGPVPPATAAPTGDGAPRRSVHRRPAPTRPGPSAASGHRPHPARSAATIRQPEHRADPGRPGNRERDLLDQLRDNPRVAYRRDHGALPGWMAAPAGPRPGPVPRPRATSGNGPDPSTGRSTGDSARSGLHDNSRTGSRTGPRPIPARPPAGPRHRKPRRPRSRTRWWVLAGHPVAAALGALAHHCATLLA</sequence>
<evidence type="ECO:0000313" key="3">
    <source>
        <dbReference type="Proteomes" id="UP001165092"/>
    </source>
</evidence>
<feature type="compositionally biased region" description="Basic and acidic residues" evidence="1">
    <location>
        <begin position="95"/>
        <end position="115"/>
    </location>
</feature>
<dbReference type="AlphaFoldDB" id="A0A9W6PBA7"/>
<feature type="region of interest" description="Disordered" evidence="1">
    <location>
        <begin position="39"/>
        <end position="115"/>
    </location>
</feature>